<dbReference type="RefSeq" id="WP_237343953.1">
    <property type="nucleotide sequence ID" value="NZ_JABWGX010000002.1"/>
</dbReference>
<reference evidence="3 4" key="1">
    <citation type="submission" date="2023-07" db="EMBL/GenBank/DDBJ databases">
        <title>Genomic Encyclopedia of Type Strains, Phase IV (KMG-IV): sequencing the most valuable type-strain genomes for metagenomic binning, comparative biology and taxonomic classification.</title>
        <authorList>
            <person name="Goeker M."/>
        </authorList>
    </citation>
    <scope>NUCLEOTIDE SEQUENCE [LARGE SCALE GENOMIC DNA]</scope>
    <source>
        <strain evidence="3 4">DSM 3770</strain>
    </source>
</reference>
<dbReference type="InterPro" id="IPR010657">
    <property type="entry name" value="ImpA_N"/>
</dbReference>
<name>A0ABU0LEM7_XANAG</name>
<dbReference type="PANTHER" id="PTHR37024:SF5">
    <property type="entry name" value="IMPA N-TERMINAL DOMAIN-CONTAINING PROTEIN"/>
    <property type="match status" value="1"/>
</dbReference>
<dbReference type="EMBL" id="JAUSVY010000004">
    <property type="protein sequence ID" value="MDQ0505594.1"/>
    <property type="molecule type" value="Genomic_DNA"/>
</dbReference>
<dbReference type="NCBIfam" id="TIGR03362">
    <property type="entry name" value="VI_chp_7"/>
    <property type="match status" value="1"/>
</dbReference>
<feature type="compositionally biased region" description="Low complexity" evidence="1">
    <location>
        <begin position="202"/>
        <end position="214"/>
    </location>
</feature>
<evidence type="ECO:0000256" key="1">
    <source>
        <dbReference type="SAM" id="MobiDB-lite"/>
    </source>
</evidence>
<evidence type="ECO:0000259" key="2">
    <source>
        <dbReference type="Pfam" id="PF06812"/>
    </source>
</evidence>
<comment type="caution">
    <text evidence="3">The sequence shown here is derived from an EMBL/GenBank/DDBJ whole genome shotgun (WGS) entry which is preliminary data.</text>
</comment>
<dbReference type="Pfam" id="PF06812">
    <property type="entry name" value="ImpA_N"/>
    <property type="match status" value="1"/>
</dbReference>
<dbReference type="Proteomes" id="UP001241747">
    <property type="component" value="Unassembled WGS sequence"/>
</dbReference>
<accession>A0ABU0LEM7</accession>
<dbReference type="PANTHER" id="PTHR37024">
    <property type="entry name" value="TYPE VI SECRETION SYSTEM DUF2094 AND IMPA-RELATED DOMAIN PROTEIN"/>
    <property type="match status" value="1"/>
</dbReference>
<protein>
    <submittedName>
        <fullName evidence="3">Type VI secretion system protein VasJ</fullName>
    </submittedName>
</protein>
<dbReference type="Pfam" id="PF16989">
    <property type="entry name" value="T6SS_VasJ"/>
    <property type="match status" value="1"/>
</dbReference>
<organism evidence="3 4">
    <name type="scientific">Xanthobacter agilis</name>
    <dbReference type="NCBI Taxonomy" id="47492"/>
    <lineage>
        <taxon>Bacteria</taxon>
        <taxon>Pseudomonadati</taxon>
        <taxon>Pseudomonadota</taxon>
        <taxon>Alphaproteobacteria</taxon>
        <taxon>Hyphomicrobiales</taxon>
        <taxon>Xanthobacteraceae</taxon>
        <taxon>Xanthobacter</taxon>
    </lineage>
</organism>
<gene>
    <name evidence="3" type="ORF">QOZ94_002390</name>
</gene>
<feature type="domain" description="ImpA N-terminal" evidence="2">
    <location>
        <begin position="20"/>
        <end position="128"/>
    </location>
</feature>
<feature type="region of interest" description="Disordered" evidence="1">
    <location>
        <begin position="202"/>
        <end position="261"/>
    </location>
</feature>
<feature type="compositionally biased region" description="Low complexity" evidence="1">
    <location>
        <begin position="222"/>
        <end position="248"/>
    </location>
</feature>
<proteinExistence type="predicted"/>
<evidence type="ECO:0000313" key="4">
    <source>
        <dbReference type="Proteomes" id="UP001241747"/>
    </source>
</evidence>
<sequence>MSEHSIPVFEDARSDRLVLPLAPDAPVGTDVRGLPAFEEIETSVRRIETDGPAAVPWPQVARIGLDLLTTHGRDLLVTAWTTVALTQTEQWRGLAVGIDALSAMVKQWWDEVPPKRERARVGALEWMVTRLTPVVADLPVAEPDIPALLHASELLEELNVLLPEKLAKERIAFGDLVRAVRTKAEAAKAELARAAEAARQAAAREAAEKAGTPQAPAPATPLPANGGATPSPAPVTPAATASATAAPLPAAPPVAPDASGPELDRAISALADSMRQHARRLRETNLSDPRSYRLSRSAAWLDITLTPPAKDNATQLMAPAAQRLEGIAAMSRSGEHEALVHALEGLIGSSPFWLDAHRKVFETLNILGPKYAMAAAAVVELSCALVRRLPALVDLTFADGTPFADVATRAWFDEHAGSPAAAPAEAQADTFKDLAADIKTLVGAGKKAEALDRLGAARDTVRGERALFDMHLLQAQTCLDLDLPSVALPLVQHLESEVERRALDAWEPGLALRAARLALRAYHHPAAEKLLGATHLRGAVEAAQRRLARLDLRTAVRLVHA</sequence>
<keyword evidence="4" id="KW-1185">Reference proteome</keyword>
<dbReference type="InterPro" id="IPR017739">
    <property type="entry name" value="T6SS-assoc_VCA0119"/>
</dbReference>
<evidence type="ECO:0000313" key="3">
    <source>
        <dbReference type="EMBL" id="MDQ0505594.1"/>
    </source>
</evidence>